<proteinExistence type="predicted"/>
<dbReference type="EMBL" id="CVRI01000035">
    <property type="protein sequence ID" value="CRK92800.1"/>
    <property type="molecule type" value="Genomic_DNA"/>
</dbReference>
<evidence type="ECO:0000313" key="2">
    <source>
        <dbReference type="EMBL" id="CRK92800.1"/>
    </source>
</evidence>
<keyword evidence="1" id="KW-0812">Transmembrane</keyword>
<feature type="transmembrane region" description="Helical" evidence="1">
    <location>
        <begin position="69"/>
        <end position="93"/>
    </location>
</feature>
<keyword evidence="1" id="KW-1133">Transmembrane helix</keyword>
<dbReference type="Proteomes" id="UP000183832">
    <property type="component" value="Unassembled WGS sequence"/>
</dbReference>
<evidence type="ECO:0000313" key="3">
    <source>
        <dbReference type="Proteomes" id="UP000183832"/>
    </source>
</evidence>
<keyword evidence="3" id="KW-1185">Reference proteome</keyword>
<protein>
    <submittedName>
        <fullName evidence="2">CLUMA_CG006355, isoform A</fullName>
    </submittedName>
</protein>
<reference evidence="2 3" key="1">
    <citation type="submission" date="2015-04" db="EMBL/GenBank/DDBJ databases">
        <authorList>
            <person name="Syromyatnikov M.Y."/>
            <person name="Popov V.N."/>
        </authorList>
    </citation>
    <scope>NUCLEOTIDE SEQUENCE [LARGE SCALE GENOMIC DNA]</scope>
</reference>
<gene>
    <name evidence="2" type="ORF">CLUMA_CG006355</name>
</gene>
<dbReference type="AlphaFoldDB" id="A0A1J1HXJ7"/>
<accession>A0A1J1HXJ7</accession>
<sequence length="96" mass="10921">MTVLHRLTRLMLFDEEVVQLAKLLSITSFNKNTPQCKPCSVLTQLQLHKKVSHNEASIMSNYALRKATLVPIAIILQLSLNMILLFSSSPLYFSFK</sequence>
<organism evidence="2 3">
    <name type="scientific">Clunio marinus</name>
    <dbReference type="NCBI Taxonomy" id="568069"/>
    <lineage>
        <taxon>Eukaryota</taxon>
        <taxon>Metazoa</taxon>
        <taxon>Ecdysozoa</taxon>
        <taxon>Arthropoda</taxon>
        <taxon>Hexapoda</taxon>
        <taxon>Insecta</taxon>
        <taxon>Pterygota</taxon>
        <taxon>Neoptera</taxon>
        <taxon>Endopterygota</taxon>
        <taxon>Diptera</taxon>
        <taxon>Nematocera</taxon>
        <taxon>Chironomoidea</taxon>
        <taxon>Chironomidae</taxon>
        <taxon>Clunio</taxon>
    </lineage>
</organism>
<evidence type="ECO:0000256" key="1">
    <source>
        <dbReference type="SAM" id="Phobius"/>
    </source>
</evidence>
<keyword evidence="1" id="KW-0472">Membrane</keyword>
<name>A0A1J1HXJ7_9DIPT</name>